<evidence type="ECO:0000313" key="3">
    <source>
        <dbReference type="Proteomes" id="UP000309061"/>
    </source>
</evidence>
<evidence type="ECO:0008006" key="4">
    <source>
        <dbReference type="Google" id="ProtNLM"/>
    </source>
</evidence>
<evidence type="ECO:0000256" key="1">
    <source>
        <dbReference type="SAM" id="SignalP"/>
    </source>
</evidence>
<proteinExistence type="predicted"/>
<dbReference type="Gene3D" id="2.60.120.10">
    <property type="entry name" value="Jelly Rolls"/>
    <property type="match status" value="1"/>
</dbReference>
<keyword evidence="3" id="KW-1185">Reference proteome</keyword>
<accession>A0A6B8KHP5</accession>
<name>A0A6B8KHP5_9HYPH</name>
<keyword evidence="1" id="KW-0732">Signal</keyword>
<dbReference type="Proteomes" id="UP000309061">
    <property type="component" value="Chromosome"/>
</dbReference>
<dbReference type="SUPFAM" id="SSF51182">
    <property type="entry name" value="RmlC-like cupins"/>
    <property type="match status" value="1"/>
</dbReference>
<feature type="signal peptide" evidence="1">
    <location>
        <begin position="1"/>
        <end position="20"/>
    </location>
</feature>
<dbReference type="InterPro" id="IPR014710">
    <property type="entry name" value="RmlC-like_jellyroll"/>
</dbReference>
<evidence type="ECO:0000313" key="2">
    <source>
        <dbReference type="EMBL" id="QGM47894.1"/>
    </source>
</evidence>
<dbReference type="KEGG" id="mhey:H2LOC_001075"/>
<dbReference type="EMBL" id="CP046052">
    <property type="protein sequence ID" value="QGM47894.1"/>
    <property type="molecule type" value="Genomic_DNA"/>
</dbReference>
<sequence>MLGAALALAVVSKGTLVSLAAQQADFQQLDPEEVHFKSPFGAGPESVVIFGDPSKPGLYVVRNRFPPGVHSFPHFHTKDRHVTVIKGVWWAGTGPELDFNKARPLKAGAYMFHPAGGVHWDGAGGNEETIVQIIGEGPVETTQIGTPATTKGYWPKAE</sequence>
<dbReference type="CDD" id="cd06989">
    <property type="entry name" value="cupin_DRT102"/>
    <property type="match status" value="1"/>
</dbReference>
<dbReference type="OrthoDB" id="1433532at2"/>
<gene>
    <name evidence="2" type="ORF">H2LOC_001075</name>
</gene>
<protein>
    <recommendedName>
        <fullName evidence="4">Cupin type-1 domain-containing protein</fullName>
    </recommendedName>
</protein>
<organism evidence="2 3">
    <name type="scientific">Methylocystis heyeri</name>
    <dbReference type="NCBI Taxonomy" id="391905"/>
    <lineage>
        <taxon>Bacteria</taxon>
        <taxon>Pseudomonadati</taxon>
        <taxon>Pseudomonadota</taxon>
        <taxon>Alphaproteobacteria</taxon>
        <taxon>Hyphomicrobiales</taxon>
        <taxon>Methylocystaceae</taxon>
        <taxon>Methylocystis</taxon>
    </lineage>
</organism>
<reference evidence="2 3" key="1">
    <citation type="submission" date="2019-11" db="EMBL/GenBank/DDBJ databases">
        <title>The genome sequence of Methylocystis heyeri.</title>
        <authorList>
            <person name="Oshkin I.Y."/>
            <person name="Miroshnikov K."/>
            <person name="Dedysh S.N."/>
        </authorList>
    </citation>
    <scope>NUCLEOTIDE SEQUENCE [LARGE SCALE GENOMIC DNA]</scope>
    <source>
        <strain evidence="2 3">H2</strain>
    </source>
</reference>
<dbReference type="InterPro" id="IPR011051">
    <property type="entry name" value="RmlC_Cupin_sf"/>
</dbReference>
<dbReference type="AlphaFoldDB" id="A0A6B8KHP5"/>
<feature type="chain" id="PRO_5025553414" description="Cupin type-1 domain-containing protein" evidence="1">
    <location>
        <begin position="21"/>
        <end position="158"/>
    </location>
</feature>